<evidence type="ECO:0000313" key="2">
    <source>
        <dbReference type="EnsemblProtists" id="PYU1_T008476"/>
    </source>
</evidence>
<proteinExistence type="predicted"/>
<evidence type="ECO:0000256" key="1">
    <source>
        <dbReference type="SAM" id="Phobius"/>
    </source>
</evidence>
<keyword evidence="1" id="KW-0812">Transmembrane</keyword>
<reference evidence="2" key="3">
    <citation type="submission" date="2015-02" db="UniProtKB">
        <authorList>
            <consortium name="EnsemblProtists"/>
        </authorList>
    </citation>
    <scope>IDENTIFICATION</scope>
    <source>
        <strain evidence="2">DAOM BR144</strain>
    </source>
</reference>
<dbReference type="InParanoid" id="K3WU30"/>
<protein>
    <submittedName>
        <fullName evidence="2">Uncharacterized protein</fullName>
    </submittedName>
</protein>
<feature type="transmembrane region" description="Helical" evidence="1">
    <location>
        <begin position="44"/>
        <end position="66"/>
    </location>
</feature>
<dbReference type="AlphaFoldDB" id="K3WU30"/>
<name>K3WU30_GLOUD</name>
<dbReference type="OMA" id="CAGEMEF"/>
<dbReference type="HOGENOM" id="CLU_2138398_0_0_1"/>
<reference evidence="3" key="1">
    <citation type="journal article" date="2010" name="Genome Biol.">
        <title>Genome sequence of the necrotrophic plant pathogen Pythium ultimum reveals original pathogenicity mechanisms and effector repertoire.</title>
        <authorList>
            <person name="Levesque C.A."/>
            <person name="Brouwer H."/>
            <person name="Cano L."/>
            <person name="Hamilton J.P."/>
            <person name="Holt C."/>
            <person name="Huitema E."/>
            <person name="Raffaele S."/>
            <person name="Robideau G.P."/>
            <person name="Thines M."/>
            <person name="Win J."/>
            <person name="Zerillo M.M."/>
            <person name="Beakes G.W."/>
            <person name="Boore J.L."/>
            <person name="Busam D."/>
            <person name="Dumas B."/>
            <person name="Ferriera S."/>
            <person name="Fuerstenberg S.I."/>
            <person name="Gachon C.M."/>
            <person name="Gaulin E."/>
            <person name="Govers F."/>
            <person name="Grenville-Briggs L."/>
            <person name="Horner N."/>
            <person name="Hostetler J."/>
            <person name="Jiang R.H."/>
            <person name="Johnson J."/>
            <person name="Krajaejun T."/>
            <person name="Lin H."/>
            <person name="Meijer H.J."/>
            <person name="Moore B."/>
            <person name="Morris P."/>
            <person name="Phuntmart V."/>
            <person name="Puiu D."/>
            <person name="Shetty J."/>
            <person name="Stajich J.E."/>
            <person name="Tripathy S."/>
            <person name="Wawra S."/>
            <person name="van West P."/>
            <person name="Whitty B.R."/>
            <person name="Coutinho P.M."/>
            <person name="Henrissat B."/>
            <person name="Martin F."/>
            <person name="Thomas P.D."/>
            <person name="Tyler B.M."/>
            <person name="De Vries R.P."/>
            <person name="Kamoun S."/>
            <person name="Yandell M."/>
            <person name="Tisserat N."/>
            <person name="Buell C.R."/>
        </authorList>
    </citation>
    <scope>NUCLEOTIDE SEQUENCE</scope>
    <source>
        <strain evidence="3">DAOM:BR144</strain>
    </source>
</reference>
<keyword evidence="3" id="KW-1185">Reference proteome</keyword>
<dbReference type="eggNOG" id="ENOG502SBQV">
    <property type="taxonomic scope" value="Eukaryota"/>
</dbReference>
<accession>K3WU30</accession>
<keyword evidence="1" id="KW-0472">Membrane</keyword>
<dbReference type="Proteomes" id="UP000019132">
    <property type="component" value="Unassembled WGS sequence"/>
</dbReference>
<organism evidence="2 3">
    <name type="scientific">Globisporangium ultimum (strain ATCC 200006 / CBS 805.95 / DAOM BR144)</name>
    <name type="common">Pythium ultimum</name>
    <dbReference type="NCBI Taxonomy" id="431595"/>
    <lineage>
        <taxon>Eukaryota</taxon>
        <taxon>Sar</taxon>
        <taxon>Stramenopiles</taxon>
        <taxon>Oomycota</taxon>
        <taxon>Peronosporomycetes</taxon>
        <taxon>Pythiales</taxon>
        <taxon>Pythiaceae</taxon>
        <taxon>Globisporangium</taxon>
    </lineage>
</organism>
<feature type="transmembrane region" description="Helical" evidence="1">
    <location>
        <begin position="7"/>
        <end position="28"/>
    </location>
</feature>
<keyword evidence="1" id="KW-1133">Transmembrane helix</keyword>
<sequence>MSKSARYLFGIIFGFAGFIFLTIIGALLKLQPMFVHGAKNPETIANACFKAGALYGVCVVVCYVLWKREKMHAGELGFITETFVRRNSYYEIEDSDEELPLAQHMSPMERYTPSSPPLATAQSV</sequence>
<reference evidence="3" key="2">
    <citation type="submission" date="2010-04" db="EMBL/GenBank/DDBJ databases">
        <authorList>
            <person name="Buell R."/>
            <person name="Hamilton J."/>
            <person name="Hostetler J."/>
        </authorList>
    </citation>
    <scope>NUCLEOTIDE SEQUENCE [LARGE SCALE GENOMIC DNA]</scope>
    <source>
        <strain evidence="3">DAOM:BR144</strain>
    </source>
</reference>
<evidence type="ECO:0000313" key="3">
    <source>
        <dbReference type="Proteomes" id="UP000019132"/>
    </source>
</evidence>
<dbReference type="EnsemblProtists" id="PYU1_T008476">
    <property type="protein sequence ID" value="PYU1_T008476"/>
    <property type="gene ID" value="PYU1_G008460"/>
</dbReference>
<dbReference type="EMBL" id="GL376613">
    <property type="status" value="NOT_ANNOTATED_CDS"/>
    <property type="molecule type" value="Genomic_DNA"/>
</dbReference>
<dbReference type="VEuPathDB" id="FungiDB:PYU1_G008460"/>